<name>A0A382NXQ8_9ZZZZ</name>
<reference evidence="1" key="1">
    <citation type="submission" date="2018-05" db="EMBL/GenBank/DDBJ databases">
        <authorList>
            <person name="Lanie J.A."/>
            <person name="Ng W.-L."/>
            <person name="Kazmierczak K.M."/>
            <person name="Andrzejewski T.M."/>
            <person name="Davidsen T.M."/>
            <person name="Wayne K.J."/>
            <person name="Tettelin H."/>
            <person name="Glass J.I."/>
            <person name="Rusch D."/>
            <person name="Podicherti R."/>
            <person name="Tsui H.-C.T."/>
            <person name="Winkler M.E."/>
        </authorList>
    </citation>
    <scope>NUCLEOTIDE SEQUENCE</scope>
</reference>
<gene>
    <name evidence="1" type="ORF">METZ01_LOCUS318274</name>
</gene>
<protein>
    <recommendedName>
        <fullName evidence="2">CdiI immunity protein domain-containing protein</fullName>
    </recommendedName>
</protein>
<dbReference type="EMBL" id="UINC01103212">
    <property type="protein sequence ID" value="SVC65420.1"/>
    <property type="molecule type" value="Genomic_DNA"/>
</dbReference>
<sequence length="64" mass="7358">MVGDVMSRMKNFIMDIEEFCDGYFYGGDSEFTIEEVVADVGMYFKSTEAEKYAKTYLKKTLGEV</sequence>
<accession>A0A382NXQ8</accession>
<proteinExistence type="predicted"/>
<evidence type="ECO:0000313" key="1">
    <source>
        <dbReference type="EMBL" id="SVC65420.1"/>
    </source>
</evidence>
<evidence type="ECO:0008006" key="2">
    <source>
        <dbReference type="Google" id="ProtNLM"/>
    </source>
</evidence>
<organism evidence="1">
    <name type="scientific">marine metagenome</name>
    <dbReference type="NCBI Taxonomy" id="408172"/>
    <lineage>
        <taxon>unclassified sequences</taxon>
        <taxon>metagenomes</taxon>
        <taxon>ecological metagenomes</taxon>
    </lineage>
</organism>
<dbReference type="AlphaFoldDB" id="A0A382NXQ8"/>